<reference evidence="4" key="1">
    <citation type="submission" date="2016-06" db="UniProtKB">
        <authorList>
            <consortium name="WormBaseParasite"/>
        </authorList>
    </citation>
    <scope>IDENTIFICATION</scope>
</reference>
<dbReference type="InterPro" id="IPR036388">
    <property type="entry name" value="WH-like_DNA-bd_sf"/>
</dbReference>
<feature type="compositionally biased region" description="Polar residues" evidence="1">
    <location>
        <begin position="185"/>
        <end position="196"/>
    </location>
</feature>
<feature type="compositionally biased region" description="Polar residues" evidence="1">
    <location>
        <begin position="203"/>
        <end position="216"/>
    </location>
</feature>
<name>A0A183T516_SCHSO</name>
<dbReference type="WBParaSite" id="SSLN_0001200901-mRNA-1">
    <property type="protein sequence ID" value="SSLN_0001200901-mRNA-1"/>
    <property type="gene ID" value="SSLN_0001200901"/>
</dbReference>
<keyword evidence="3" id="KW-1185">Reference proteome</keyword>
<feature type="compositionally biased region" description="Low complexity" evidence="1">
    <location>
        <begin position="699"/>
        <end position="713"/>
    </location>
</feature>
<feature type="compositionally biased region" description="Polar residues" evidence="1">
    <location>
        <begin position="721"/>
        <end position="731"/>
    </location>
</feature>
<dbReference type="Gene3D" id="1.10.10.10">
    <property type="entry name" value="Winged helix-like DNA-binding domain superfamily/Winged helix DNA-binding domain"/>
    <property type="match status" value="1"/>
</dbReference>
<feature type="region of interest" description="Disordered" evidence="1">
    <location>
        <begin position="165"/>
        <end position="216"/>
    </location>
</feature>
<evidence type="ECO:0000313" key="3">
    <source>
        <dbReference type="Proteomes" id="UP000275846"/>
    </source>
</evidence>
<dbReference type="OrthoDB" id="10046764at2759"/>
<proteinExistence type="predicted"/>
<dbReference type="Proteomes" id="UP000275846">
    <property type="component" value="Unassembled WGS sequence"/>
</dbReference>
<accession>A0A183T516</accession>
<feature type="region of interest" description="Disordered" evidence="1">
    <location>
        <begin position="658"/>
        <end position="757"/>
    </location>
</feature>
<evidence type="ECO:0000313" key="4">
    <source>
        <dbReference type="WBParaSite" id="SSLN_0001200901-mRNA-1"/>
    </source>
</evidence>
<gene>
    <name evidence="2" type="ORF">SSLN_LOCUS11564</name>
</gene>
<evidence type="ECO:0000256" key="1">
    <source>
        <dbReference type="SAM" id="MobiDB-lite"/>
    </source>
</evidence>
<reference evidence="2 3" key="2">
    <citation type="submission" date="2018-11" db="EMBL/GenBank/DDBJ databases">
        <authorList>
            <consortium name="Pathogen Informatics"/>
        </authorList>
    </citation>
    <scope>NUCLEOTIDE SEQUENCE [LARGE SCALE GENOMIC DNA]</scope>
    <source>
        <strain evidence="2 3">NST_G2</strain>
    </source>
</reference>
<feature type="compositionally biased region" description="Basic residues" evidence="1">
    <location>
        <begin position="676"/>
        <end position="688"/>
    </location>
</feature>
<protein>
    <submittedName>
        <fullName evidence="4">HTH La-type RNA-binding domain-containing protein</fullName>
    </submittedName>
</protein>
<organism evidence="4">
    <name type="scientific">Schistocephalus solidus</name>
    <name type="common">Tapeworm</name>
    <dbReference type="NCBI Taxonomy" id="70667"/>
    <lineage>
        <taxon>Eukaryota</taxon>
        <taxon>Metazoa</taxon>
        <taxon>Spiralia</taxon>
        <taxon>Lophotrochozoa</taxon>
        <taxon>Platyhelminthes</taxon>
        <taxon>Cestoda</taxon>
        <taxon>Eucestoda</taxon>
        <taxon>Diphyllobothriidea</taxon>
        <taxon>Diphyllobothriidae</taxon>
        <taxon>Schistocephalus</taxon>
    </lineage>
</organism>
<evidence type="ECO:0000313" key="2">
    <source>
        <dbReference type="EMBL" id="VDL97949.1"/>
    </source>
</evidence>
<sequence length="757" mass="78322">MCTGRRHYYFSRDNLDRDQTIRRMMIENTAVSVDKLIQAPRLASIGTTVSDLEVAIHNSNILCLVDLPDGKRGVKRYDGYPGSIAATTGVSSATSAVDSKHRMSGDSTVYADRFQSPGPLDANSIKVGSIESVGAVPAVPTSPFHLTPVSPSAAVGVPEAIPRSVLSPPSTTASAGGGLAGHMTPSATGATSPSQSDFRRMSRCSSNNTPSPIPQASTEPIIASTSFSSPPSQSYLVQGQTVLPTYGGGDYPLQLQTTSCAFSPQIPVSFVGRPPRTAPSVSSIDAAIAAVAAMSIGQGASPVAATAPVSHVVPSAAPLQPPPGLHMLCPQLGERSHIGAPTQQHPIPAPYRGLLTAPDQSSMAAGSAAQHTAAGGHQDATFAALTALAQVYQQQQQNMHRGPPVQVQPGQPIYPYQMHLQTAGRRSTPPPNHPTHAYYHLAAVHQSLQFPQLPQPPQNQAQFFSMQKPAPGALSAFPFTAAAGTVDGGYAGFRGGVAAGGAGAGPTGFPPQHFISESVLGNTWDTANALAAAAAVTTGIQLQYTGNPSVGGLPMAFDHLSVHNPHRPQIVWHQHVNPVNAAVKIPGFDTSPANTLPSMPSTTASASSLVPLKPVEVHPCAADDPSIVAVTDSGEAGSNLKSVPMSVAMAPSATAATMSTTKLHTESNTVSAPRSSKGKYKLHQKPHASRVITSVDGASSSSTSSPPRNPSSSDSKDRPQSALSLPVQKTTPELKQHQNTEPLLACDLGTSLHSNPD</sequence>
<dbReference type="EMBL" id="UYSU01036627">
    <property type="protein sequence ID" value="VDL97949.1"/>
    <property type="molecule type" value="Genomic_DNA"/>
</dbReference>
<dbReference type="AlphaFoldDB" id="A0A183T516"/>